<dbReference type="Proteomes" id="UP001057702">
    <property type="component" value="Unassembled WGS sequence"/>
</dbReference>
<feature type="transmembrane region" description="Helical" evidence="7">
    <location>
        <begin position="54"/>
        <end position="74"/>
    </location>
</feature>
<name>A0ABT1PSU6_9ACTN</name>
<protein>
    <submittedName>
        <fullName evidence="9">MFS transporter</fullName>
    </submittedName>
</protein>
<dbReference type="InterPro" id="IPR029069">
    <property type="entry name" value="HotDog_dom_sf"/>
</dbReference>
<keyword evidence="5 7" id="KW-1133">Transmembrane helix</keyword>
<evidence type="ECO:0000256" key="3">
    <source>
        <dbReference type="ARBA" id="ARBA00022475"/>
    </source>
</evidence>
<dbReference type="InterPro" id="IPR050171">
    <property type="entry name" value="MFS_Transporters"/>
</dbReference>
<evidence type="ECO:0000256" key="1">
    <source>
        <dbReference type="ARBA" id="ARBA00004651"/>
    </source>
</evidence>
<sequence length="580" mass="60610">MSLLSRFSTMPPAGPGRAFAVVSLLDSIGTGLYLAGATVYFVRGVGLTATQLGIGLAVAGCAGFLTTVPIGLLGDRCGARRVLIGLQLWLAVQFTLLAYVHGPVAFTAVCSLLAVAERSAPPMIQAVVADLMRGSAQVKAMAAIRTVRNAGYACGALLATALLAGQALWMLRAMLLGNAVSFVVAALLLRRLPGATPRPATAAPRRTWLPRGLGDGRFLVVTGLNAVLVLHTTLLSVGLPLWIVQHTRAPLVLVPLLFALNTVLAVGLQVWLARGAEQRGRTRRVMRWAAASLTGCCVLLAVTGHLGRAGAVVLLVAAMVLLTGGELWQSIAAWGLPVDHAPQGRRAEYLAVFNLGVTAQSILGPLLITALLQLKDAGWLVLAALFTVCGLLAAPVLRSLERHRGPAEPPAPAAVPAPAPAEPQVPLPHLPDHPACFACGTRASSGLRLRTTHADEHGITAELTLHQDHQGAPGIAHGGIVAAVLDEATSLAVWRAHRRPNVTGRLEVEYLAPVRLSIPVHVRASCTSTQGRRIHVAAELRVGAPDAPVAARASAVFVMVPAEHFLVRAGTTEDEDAAVR</sequence>
<dbReference type="Gene3D" id="3.10.129.10">
    <property type="entry name" value="Hotdog Thioesterase"/>
    <property type="match status" value="1"/>
</dbReference>
<dbReference type="SUPFAM" id="SSF54637">
    <property type="entry name" value="Thioesterase/thiol ester dehydrase-isomerase"/>
    <property type="match status" value="1"/>
</dbReference>
<evidence type="ECO:0000259" key="8">
    <source>
        <dbReference type="Pfam" id="PF03061"/>
    </source>
</evidence>
<feature type="transmembrane region" description="Helical" evidence="7">
    <location>
        <begin position="349"/>
        <end position="371"/>
    </location>
</feature>
<feature type="transmembrane region" description="Helical" evidence="7">
    <location>
        <begin position="309"/>
        <end position="328"/>
    </location>
</feature>
<organism evidence="9 10">
    <name type="scientific">Streptomyces humicola</name>
    <dbReference type="NCBI Taxonomy" id="2953240"/>
    <lineage>
        <taxon>Bacteria</taxon>
        <taxon>Bacillati</taxon>
        <taxon>Actinomycetota</taxon>
        <taxon>Actinomycetes</taxon>
        <taxon>Kitasatosporales</taxon>
        <taxon>Streptomycetaceae</taxon>
        <taxon>Streptomyces</taxon>
    </lineage>
</organism>
<feature type="transmembrane region" description="Helical" evidence="7">
    <location>
        <begin position="20"/>
        <end position="42"/>
    </location>
</feature>
<dbReference type="InterPro" id="IPR011701">
    <property type="entry name" value="MFS"/>
</dbReference>
<evidence type="ECO:0000313" key="9">
    <source>
        <dbReference type="EMBL" id="MCQ4079625.1"/>
    </source>
</evidence>
<keyword evidence="3" id="KW-1003">Cell membrane</keyword>
<dbReference type="Pfam" id="PF07690">
    <property type="entry name" value="MFS_1"/>
    <property type="match status" value="1"/>
</dbReference>
<comment type="caution">
    <text evidence="9">The sequence shown here is derived from an EMBL/GenBank/DDBJ whole genome shotgun (WGS) entry which is preliminary data.</text>
</comment>
<dbReference type="Gene3D" id="1.20.1250.20">
    <property type="entry name" value="MFS general substrate transporter like domains"/>
    <property type="match status" value="1"/>
</dbReference>
<proteinExistence type="predicted"/>
<dbReference type="Pfam" id="PF03061">
    <property type="entry name" value="4HBT"/>
    <property type="match status" value="1"/>
</dbReference>
<evidence type="ECO:0000256" key="7">
    <source>
        <dbReference type="SAM" id="Phobius"/>
    </source>
</evidence>
<keyword evidence="6 7" id="KW-0472">Membrane</keyword>
<feature type="transmembrane region" description="Helical" evidence="7">
    <location>
        <begin position="142"/>
        <end position="163"/>
    </location>
</feature>
<dbReference type="InterPro" id="IPR006683">
    <property type="entry name" value="Thioestr_dom"/>
</dbReference>
<dbReference type="PANTHER" id="PTHR23517">
    <property type="entry name" value="RESISTANCE PROTEIN MDTM, PUTATIVE-RELATED-RELATED"/>
    <property type="match status" value="1"/>
</dbReference>
<dbReference type="InterPro" id="IPR036259">
    <property type="entry name" value="MFS_trans_sf"/>
</dbReference>
<feature type="transmembrane region" description="Helical" evidence="7">
    <location>
        <begin position="377"/>
        <end position="397"/>
    </location>
</feature>
<evidence type="ECO:0000256" key="6">
    <source>
        <dbReference type="ARBA" id="ARBA00023136"/>
    </source>
</evidence>
<dbReference type="RefSeq" id="WP_255918465.1">
    <property type="nucleotide sequence ID" value="NZ_JANFNG010000001.1"/>
</dbReference>
<feature type="transmembrane region" description="Helical" evidence="7">
    <location>
        <begin position="285"/>
        <end position="303"/>
    </location>
</feature>
<evidence type="ECO:0000256" key="5">
    <source>
        <dbReference type="ARBA" id="ARBA00022989"/>
    </source>
</evidence>
<dbReference type="SUPFAM" id="SSF103473">
    <property type="entry name" value="MFS general substrate transporter"/>
    <property type="match status" value="1"/>
</dbReference>
<feature type="domain" description="Thioesterase" evidence="8">
    <location>
        <begin position="474"/>
        <end position="541"/>
    </location>
</feature>
<reference evidence="9" key="1">
    <citation type="submission" date="2022-06" db="EMBL/GenBank/DDBJ databases">
        <title>Draft genome sequence of Streptomyces sp. RB6PN25 isolated from peat swamp forest in Thailand.</title>
        <authorList>
            <person name="Duangmal K."/>
            <person name="Klaysubun C."/>
        </authorList>
    </citation>
    <scope>NUCLEOTIDE SEQUENCE</scope>
    <source>
        <strain evidence="9">RB6PN25</strain>
    </source>
</reference>
<keyword evidence="10" id="KW-1185">Reference proteome</keyword>
<feature type="transmembrane region" description="Helical" evidence="7">
    <location>
        <begin position="249"/>
        <end position="273"/>
    </location>
</feature>
<evidence type="ECO:0000256" key="2">
    <source>
        <dbReference type="ARBA" id="ARBA00022448"/>
    </source>
</evidence>
<evidence type="ECO:0000256" key="4">
    <source>
        <dbReference type="ARBA" id="ARBA00022692"/>
    </source>
</evidence>
<comment type="subcellular location">
    <subcellularLocation>
        <location evidence="1">Cell membrane</location>
        <topology evidence="1">Multi-pass membrane protein</topology>
    </subcellularLocation>
</comment>
<feature type="transmembrane region" description="Helical" evidence="7">
    <location>
        <begin position="218"/>
        <end position="243"/>
    </location>
</feature>
<dbReference type="CDD" id="cd03443">
    <property type="entry name" value="PaaI_thioesterase"/>
    <property type="match status" value="1"/>
</dbReference>
<keyword evidence="2" id="KW-0813">Transport</keyword>
<accession>A0ABT1PSU6</accession>
<dbReference type="PANTHER" id="PTHR23517:SF2">
    <property type="entry name" value="MULTIDRUG RESISTANCE PROTEIN MDTH"/>
    <property type="match status" value="1"/>
</dbReference>
<gene>
    <name evidence="9" type="ORF">NGB36_03175</name>
</gene>
<evidence type="ECO:0000313" key="10">
    <source>
        <dbReference type="Proteomes" id="UP001057702"/>
    </source>
</evidence>
<keyword evidence="4 7" id="KW-0812">Transmembrane</keyword>
<dbReference type="EMBL" id="JANFNG010000001">
    <property type="protein sequence ID" value="MCQ4079625.1"/>
    <property type="molecule type" value="Genomic_DNA"/>
</dbReference>